<evidence type="ECO:0000256" key="1">
    <source>
        <dbReference type="SAM" id="Phobius"/>
    </source>
</evidence>
<keyword evidence="1" id="KW-1133">Transmembrane helix</keyword>
<keyword evidence="3" id="KW-0378">Hydrolase</keyword>
<gene>
    <name evidence="3" type="ORF">NCTC11647_04336</name>
</gene>
<keyword evidence="1" id="KW-0812">Transmembrane</keyword>
<sequence>MGDLSMKWWFLLTAISFYICIQDIRLRKISNKSCVVVGSICLILSINQANYSIVPYTITIFIFGFILFLFRIIAAGDIKLISAFSIAIDPQYILLTLICVLFLGGLVAFFQIIWLRVTRKSLNDSLGVPYGVPICIGCLLGIAASI</sequence>
<keyword evidence="1" id="KW-0472">Membrane</keyword>
<keyword evidence="3" id="KW-0645">Protease</keyword>
<dbReference type="EMBL" id="UATL01000008">
    <property type="protein sequence ID" value="SPY45991.1"/>
    <property type="molecule type" value="Genomic_DNA"/>
</dbReference>
<accession>A0A2X1YET1</accession>
<dbReference type="AlphaFoldDB" id="A0A2X1YET1"/>
<reference evidence="3 4" key="1">
    <citation type="submission" date="2018-06" db="EMBL/GenBank/DDBJ databases">
        <authorList>
            <consortium name="Pathogen Informatics"/>
            <person name="Doyle S."/>
        </authorList>
    </citation>
    <scope>NUCLEOTIDE SEQUENCE [LARGE SCALE GENOMIC DNA]</scope>
    <source>
        <strain evidence="3 4">NCTC11647</strain>
    </source>
</reference>
<evidence type="ECO:0000313" key="3">
    <source>
        <dbReference type="EMBL" id="SPY45991.1"/>
    </source>
</evidence>
<evidence type="ECO:0000259" key="2">
    <source>
        <dbReference type="Pfam" id="PF01478"/>
    </source>
</evidence>
<dbReference type="InterPro" id="IPR000045">
    <property type="entry name" value="Prepilin_IV_endopep_pep"/>
</dbReference>
<dbReference type="Pfam" id="PF01478">
    <property type="entry name" value="Peptidase_A24"/>
    <property type="match status" value="1"/>
</dbReference>
<dbReference type="GO" id="GO:0016020">
    <property type="term" value="C:membrane"/>
    <property type="evidence" value="ECO:0007669"/>
    <property type="project" value="InterPro"/>
</dbReference>
<dbReference type="Proteomes" id="UP000251647">
    <property type="component" value="Unassembled WGS sequence"/>
</dbReference>
<feature type="transmembrane region" description="Helical" evidence="1">
    <location>
        <begin position="92"/>
        <end position="114"/>
    </location>
</feature>
<organism evidence="3 4">
    <name type="scientific">Photobacterium damselae</name>
    <dbReference type="NCBI Taxonomy" id="38293"/>
    <lineage>
        <taxon>Bacteria</taxon>
        <taxon>Pseudomonadati</taxon>
        <taxon>Pseudomonadota</taxon>
        <taxon>Gammaproteobacteria</taxon>
        <taxon>Vibrionales</taxon>
        <taxon>Vibrionaceae</taxon>
        <taxon>Photobacterium</taxon>
    </lineage>
</organism>
<feature type="transmembrane region" description="Helical" evidence="1">
    <location>
        <begin position="60"/>
        <end position="80"/>
    </location>
</feature>
<proteinExistence type="predicted"/>
<dbReference type="Gene3D" id="1.20.120.1220">
    <property type="match status" value="1"/>
</dbReference>
<feature type="domain" description="Prepilin type IV endopeptidase peptidase" evidence="2">
    <location>
        <begin position="11"/>
        <end position="108"/>
    </location>
</feature>
<dbReference type="GO" id="GO:0004190">
    <property type="term" value="F:aspartic-type endopeptidase activity"/>
    <property type="evidence" value="ECO:0007669"/>
    <property type="project" value="InterPro"/>
</dbReference>
<dbReference type="RefSeq" id="WP_013404563.1">
    <property type="nucleotide sequence ID" value="NZ_CP073687.1"/>
</dbReference>
<evidence type="ECO:0000313" key="4">
    <source>
        <dbReference type="Proteomes" id="UP000251647"/>
    </source>
</evidence>
<protein>
    <submittedName>
        <fullName evidence="3">Flp pilus assembly protein, protease CpaA</fullName>
    </submittedName>
</protein>
<feature type="transmembrane region" description="Helical" evidence="1">
    <location>
        <begin position="6"/>
        <end position="21"/>
    </location>
</feature>
<feature type="transmembrane region" description="Helical" evidence="1">
    <location>
        <begin position="126"/>
        <end position="144"/>
    </location>
</feature>
<dbReference type="GO" id="GO:0006508">
    <property type="term" value="P:proteolysis"/>
    <property type="evidence" value="ECO:0007669"/>
    <property type="project" value="UniProtKB-KW"/>
</dbReference>
<name>A0A2X1YET1_PHODM</name>